<protein>
    <submittedName>
        <fullName evidence="2">Uncharacterized protein</fullName>
    </submittedName>
</protein>
<feature type="compositionally biased region" description="Basic residues" evidence="1">
    <location>
        <begin position="635"/>
        <end position="652"/>
    </location>
</feature>
<evidence type="ECO:0000256" key="1">
    <source>
        <dbReference type="SAM" id="MobiDB-lite"/>
    </source>
</evidence>
<feature type="region of interest" description="Disordered" evidence="1">
    <location>
        <begin position="1"/>
        <end position="219"/>
    </location>
</feature>
<feature type="compositionally biased region" description="Polar residues" evidence="1">
    <location>
        <begin position="96"/>
        <end position="107"/>
    </location>
</feature>
<feature type="compositionally biased region" description="Basic and acidic residues" evidence="1">
    <location>
        <begin position="69"/>
        <end position="83"/>
    </location>
</feature>
<feature type="compositionally biased region" description="Gly residues" evidence="1">
    <location>
        <begin position="381"/>
        <end position="399"/>
    </location>
</feature>
<feature type="compositionally biased region" description="Basic and acidic residues" evidence="1">
    <location>
        <begin position="370"/>
        <end position="380"/>
    </location>
</feature>
<sequence>MRRGKPLQQIYKPGSGPLRKSNNGVDEQPSFEVSGSNNLANNDLSPENLRRSSERNSTRDTLSAQRGDPNSDRDTSRRQKKPEQIFYVPRPVAQAKESTIVQDQNKNMYPYSNEKASDSGNASRYKSRGGYSDTKQDHRGWRDKSPTMQRGRQGSEPRGMNNDGGPPNWARTRDSWSVEPSGPSGGYNRGEKMQTKPPSVPRRHSTVGLEGTHIPFNLDKLPPRLRKKYLEENNITVDPGVREDNWDGSSMSFQGHGGLRNPSFHQYGGSSSGYQAAGYHTLPNKPSRGRGRYTQGRYQQQQPDQQPYRCSTPDSTRSPAGSRPHTPPPATRRGEGTGSRPQTPVRSGWDEQGAGWYEGGHGGGGGARQRRWEDSRDYGRGVKGGGRSAGGGGGGGGGSRNSRYNRSNDGRDRNTPIRETPFREPPIRETPLRETPSREHPVRETPSRDSPSRDLRKDRDSSGRKDRHSKRSYSDRRRNRRNKERSRSREHKDKSCGENYEDNRFRDRDRNATEFSGRRDNDASNFNKKSCNNEAVIASNIDDTRKNEVQVAKLEAQMTLVTLEEKPLASVHLVQQAVATTLDWSEEVELELCDRLEVDNFSDALPRSDSLSSLQEEISTMSLPPNIGATTAISTHKHPKRRGGRKSRNGSR</sequence>
<dbReference type="EMBL" id="CAACVG010007681">
    <property type="protein sequence ID" value="VEN46594.1"/>
    <property type="molecule type" value="Genomic_DNA"/>
</dbReference>
<proteinExistence type="predicted"/>
<evidence type="ECO:0000313" key="2">
    <source>
        <dbReference type="EMBL" id="VEN46594.1"/>
    </source>
</evidence>
<feature type="region of interest" description="Disordered" evidence="1">
    <location>
        <begin position="606"/>
        <end position="652"/>
    </location>
</feature>
<evidence type="ECO:0000313" key="3">
    <source>
        <dbReference type="Proteomes" id="UP000410492"/>
    </source>
</evidence>
<keyword evidence="3" id="KW-1185">Reference proteome</keyword>
<feature type="compositionally biased region" description="Gly residues" evidence="1">
    <location>
        <begin position="356"/>
        <end position="367"/>
    </location>
</feature>
<feature type="compositionally biased region" description="Low complexity" evidence="1">
    <location>
        <begin position="292"/>
        <end position="309"/>
    </location>
</feature>
<feature type="compositionally biased region" description="Polar residues" evidence="1">
    <location>
        <begin position="609"/>
        <end position="634"/>
    </location>
</feature>
<name>A0A653CGY3_CALMS</name>
<accession>A0A653CGY3</accession>
<feature type="region of interest" description="Disordered" evidence="1">
    <location>
        <begin position="238"/>
        <end position="505"/>
    </location>
</feature>
<feature type="compositionally biased region" description="Low complexity" evidence="1">
    <location>
        <begin position="266"/>
        <end position="279"/>
    </location>
</feature>
<reference evidence="2 3" key="1">
    <citation type="submission" date="2019-01" db="EMBL/GenBank/DDBJ databases">
        <authorList>
            <person name="Sayadi A."/>
        </authorList>
    </citation>
    <scope>NUCLEOTIDE SEQUENCE [LARGE SCALE GENOMIC DNA]</scope>
</reference>
<organism evidence="2 3">
    <name type="scientific">Callosobruchus maculatus</name>
    <name type="common">Southern cowpea weevil</name>
    <name type="synonym">Pulse bruchid</name>
    <dbReference type="NCBI Taxonomy" id="64391"/>
    <lineage>
        <taxon>Eukaryota</taxon>
        <taxon>Metazoa</taxon>
        <taxon>Ecdysozoa</taxon>
        <taxon>Arthropoda</taxon>
        <taxon>Hexapoda</taxon>
        <taxon>Insecta</taxon>
        <taxon>Pterygota</taxon>
        <taxon>Neoptera</taxon>
        <taxon>Endopterygota</taxon>
        <taxon>Coleoptera</taxon>
        <taxon>Polyphaga</taxon>
        <taxon>Cucujiformia</taxon>
        <taxon>Chrysomeloidea</taxon>
        <taxon>Chrysomelidae</taxon>
        <taxon>Bruchinae</taxon>
        <taxon>Bruchini</taxon>
        <taxon>Callosobruchus</taxon>
    </lineage>
</organism>
<feature type="compositionally biased region" description="Basic and acidic residues" evidence="1">
    <location>
        <begin position="134"/>
        <end position="145"/>
    </location>
</feature>
<dbReference type="OrthoDB" id="2017974at2759"/>
<gene>
    <name evidence="2" type="ORF">CALMAC_LOCUS8631</name>
</gene>
<feature type="compositionally biased region" description="Polar residues" evidence="1">
    <location>
        <begin position="20"/>
        <end position="45"/>
    </location>
</feature>
<feature type="compositionally biased region" description="Basic and acidic residues" evidence="1">
    <location>
        <begin position="406"/>
        <end position="464"/>
    </location>
</feature>
<dbReference type="AlphaFoldDB" id="A0A653CGY3"/>
<feature type="non-terminal residue" evidence="2">
    <location>
        <position position="652"/>
    </location>
</feature>
<feature type="compositionally biased region" description="Basic and acidic residues" evidence="1">
    <location>
        <begin position="485"/>
        <end position="505"/>
    </location>
</feature>
<dbReference type="Proteomes" id="UP000410492">
    <property type="component" value="Unassembled WGS sequence"/>
</dbReference>
<feature type="compositionally biased region" description="Basic and acidic residues" evidence="1">
    <location>
        <begin position="48"/>
        <end position="58"/>
    </location>
</feature>
<feature type="compositionally biased region" description="Basic residues" evidence="1">
    <location>
        <begin position="465"/>
        <end position="484"/>
    </location>
</feature>